<dbReference type="Proteomes" id="UP000464577">
    <property type="component" value="Chromosome"/>
</dbReference>
<reference evidence="2 3" key="1">
    <citation type="submission" date="2019-11" db="EMBL/GenBank/DDBJ databases">
        <title>Spirosoma endbachense sp. nov., isolated from a natural salt meadow.</title>
        <authorList>
            <person name="Rojas J."/>
            <person name="Ambika Manirajan B."/>
            <person name="Ratering S."/>
            <person name="Suarez C."/>
            <person name="Geissler-Plaum R."/>
            <person name="Schnell S."/>
        </authorList>
    </citation>
    <scope>NUCLEOTIDE SEQUENCE [LARGE SCALE GENOMIC DNA]</scope>
    <source>
        <strain evidence="2 3">I-24</strain>
    </source>
</reference>
<evidence type="ECO:0000313" key="3">
    <source>
        <dbReference type="Proteomes" id="UP000464577"/>
    </source>
</evidence>
<dbReference type="AlphaFoldDB" id="A0A6P1VZP3"/>
<dbReference type="Gene3D" id="1.10.260.40">
    <property type="entry name" value="lambda repressor-like DNA-binding domains"/>
    <property type="match status" value="1"/>
</dbReference>
<evidence type="ECO:0000259" key="1">
    <source>
        <dbReference type="PROSITE" id="PS50943"/>
    </source>
</evidence>
<dbReference type="GO" id="GO:0003677">
    <property type="term" value="F:DNA binding"/>
    <property type="evidence" value="ECO:0007669"/>
    <property type="project" value="InterPro"/>
</dbReference>
<proteinExistence type="predicted"/>
<organism evidence="2 3">
    <name type="scientific">Spirosoma endbachense</name>
    <dbReference type="NCBI Taxonomy" id="2666025"/>
    <lineage>
        <taxon>Bacteria</taxon>
        <taxon>Pseudomonadati</taxon>
        <taxon>Bacteroidota</taxon>
        <taxon>Cytophagia</taxon>
        <taxon>Cytophagales</taxon>
        <taxon>Cytophagaceae</taxon>
        <taxon>Spirosoma</taxon>
    </lineage>
</organism>
<accession>A0A6P1VZP3</accession>
<dbReference type="EMBL" id="CP045997">
    <property type="protein sequence ID" value="QHV97552.1"/>
    <property type="molecule type" value="Genomic_DNA"/>
</dbReference>
<dbReference type="KEGG" id="senf:GJR95_22210"/>
<evidence type="ECO:0000313" key="2">
    <source>
        <dbReference type="EMBL" id="QHV97552.1"/>
    </source>
</evidence>
<protein>
    <recommendedName>
        <fullName evidence="1">HTH cro/C1-type domain-containing protein</fullName>
    </recommendedName>
</protein>
<keyword evidence="3" id="KW-1185">Reference proteome</keyword>
<dbReference type="InterPro" id="IPR001387">
    <property type="entry name" value="Cro/C1-type_HTH"/>
</dbReference>
<dbReference type="RefSeq" id="WP_162387963.1">
    <property type="nucleotide sequence ID" value="NZ_CP045997.1"/>
</dbReference>
<sequence>MQTFSAKNFDMEHHGEKLKSITKTKGYNISQLAELFGLTRAAIEKHFKSERLTRKVLKPYSESFGFSLDDFFSGEAIEFANRVAKKSDVSNEDVVTLQRELIEWQRKYISLQSDYLELTKRFFPNAAQLAMALS</sequence>
<name>A0A6P1VZP3_9BACT</name>
<dbReference type="SUPFAM" id="SSF47413">
    <property type="entry name" value="lambda repressor-like DNA-binding domains"/>
    <property type="match status" value="1"/>
</dbReference>
<dbReference type="PROSITE" id="PS50943">
    <property type="entry name" value="HTH_CROC1"/>
    <property type="match status" value="1"/>
</dbReference>
<dbReference type="CDD" id="cd00093">
    <property type="entry name" value="HTH_XRE"/>
    <property type="match status" value="1"/>
</dbReference>
<dbReference type="InterPro" id="IPR010982">
    <property type="entry name" value="Lambda_DNA-bd_dom_sf"/>
</dbReference>
<feature type="domain" description="HTH cro/C1-type" evidence="1">
    <location>
        <begin position="18"/>
        <end position="71"/>
    </location>
</feature>
<gene>
    <name evidence="2" type="ORF">GJR95_22210</name>
</gene>